<dbReference type="Gramene" id="Psat06G0184800-T1">
    <property type="protein sequence ID" value="KAI5395423.1"/>
    <property type="gene ID" value="KIW84_061848"/>
</dbReference>
<evidence type="ECO:0000256" key="4">
    <source>
        <dbReference type="ARBA" id="ARBA00022771"/>
    </source>
</evidence>
<dbReference type="SUPFAM" id="SSF57667">
    <property type="entry name" value="beta-beta-alpha zinc fingers"/>
    <property type="match status" value="1"/>
</dbReference>
<dbReference type="GO" id="GO:0006950">
    <property type="term" value="P:response to stress"/>
    <property type="evidence" value="ECO:0007669"/>
    <property type="project" value="TreeGrafter"/>
</dbReference>
<proteinExistence type="predicted"/>
<evidence type="ECO:0000256" key="8">
    <source>
        <dbReference type="ARBA" id="ARBA00023242"/>
    </source>
</evidence>
<dbReference type="InterPro" id="IPR036236">
    <property type="entry name" value="Znf_C2H2_sf"/>
</dbReference>
<evidence type="ECO:0000256" key="1">
    <source>
        <dbReference type="ARBA" id="ARBA00004123"/>
    </source>
</evidence>
<feature type="compositionally biased region" description="Polar residues" evidence="10">
    <location>
        <begin position="157"/>
        <end position="173"/>
    </location>
</feature>
<evidence type="ECO:0000259" key="11">
    <source>
        <dbReference type="PROSITE" id="PS50157"/>
    </source>
</evidence>
<reference evidence="12 13" key="1">
    <citation type="journal article" date="2022" name="Nat. Genet.">
        <title>Improved pea reference genome and pan-genome highlight genomic features and evolutionary characteristics.</title>
        <authorList>
            <person name="Yang T."/>
            <person name="Liu R."/>
            <person name="Luo Y."/>
            <person name="Hu S."/>
            <person name="Wang D."/>
            <person name="Wang C."/>
            <person name="Pandey M.K."/>
            <person name="Ge S."/>
            <person name="Xu Q."/>
            <person name="Li N."/>
            <person name="Li G."/>
            <person name="Huang Y."/>
            <person name="Saxena R.K."/>
            <person name="Ji Y."/>
            <person name="Li M."/>
            <person name="Yan X."/>
            <person name="He Y."/>
            <person name="Liu Y."/>
            <person name="Wang X."/>
            <person name="Xiang C."/>
            <person name="Varshney R.K."/>
            <person name="Ding H."/>
            <person name="Gao S."/>
            <person name="Zong X."/>
        </authorList>
    </citation>
    <scope>NUCLEOTIDE SEQUENCE [LARGE SCALE GENOMIC DNA]</scope>
    <source>
        <strain evidence="12 13">cv. Zhongwan 6</strain>
    </source>
</reference>
<keyword evidence="2" id="KW-0479">Metal-binding</keyword>
<sequence length="217" mass="24054">MHACYICGKEFSLGQALGGHMRRHRVGVNEEFSLMKENKIVGEVPILKRSNSKRVMCLDLNLTPLQNDLKLLFGNMAPKVDSFPPSPLYLTPYNPHTTSTLALPHHRLLSSAFSTDSNLVAPPLPSVTPNHPSTFIVNITPFLNNTTSPPLHHHQNSLHAQTPFGNLPSNLSIRRSHHPPLTHIETSMMPPPSHSSGTPWRSPVAAEPLFTVVFVRH</sequence>
<evidence type="ECO:0000256" key="2">
    <source>
        <dbReference type="ARBA" id="ARBA00022723"/>
    </source>
</evidence>
<keyword evidence="4 9" id="KW-0863">Zinc-finger</keyword>
<comment type="subcellular location">
    <subcellularLocation>
        <location evidence="1">Nucleus</location>
    </subcellularLocation>
</comment>
<feature type="domain" description="C2H2-type" evidence="11">
    <location>
        <begin position="2"/>
        <end position="24"/>
    </location>
</feature>
<keyword evidence="3" id="KW-0677">Repeat</keyword>
<dbReference type="GO" id="GO:0008270">
    <property type="term" value="F:zinc ion binding"/>
    <property type="evidence" value="ECO:0007669"/>
    <property type="project" value="UniProtKB-KW"/>
</dbReference>
<keyword evidence="6" id="KW-0805">Transcription regulation</keyword>
<dbReference type="GO" id="GO:0005634">
    <property type="term" value="C:nucleus"/>
    <property type="evidence" value="ECO:0007669"/>
    <property type="project" value="UniProtKB-SubCell"/>
</dbReference>
<accession>A0A9D5A5P9</accession>
<dbReference type="EMBL" id="JAMSHJ010000006">
    <property type="protein sequence ID" value="KAI5395423.1"/>
    <property type="molecule type" value="Genomic_DNA"/>
</dbReference>
<evidence type="ECO:0000256" key="3">
    <source>
        <dbReference type="ARBA" id="ARBA00022737"/>
    </source>
</evidence>
<feature type="region of interest" description="Disordered" evidence="10">
    <location>
        <begin position="150"/>
        <end position="177"/>
    </location>
</feature>
<evidence type="ECO:0000313" key="12">
    <source>
        <dbReference type="EMBL" id="KAI5395423.1"/>
    </source>
</evidence>
<keyword evidence="7" id="KW-0804">Transcription</keyword>
<dbReference type="PANTHER" id="PTHR26374">
    <property type="entry name" value="ZINC FINGER PROTEIN ZAT5"/>
    <property type="match status" value="1"/>
</dbReference>
<evidence type="ECO:0000256" key="7">
    <source>
        <dbReference type="ARBA" id="ARBA00023163"/>
    </source>
</evidence>
<dbReference type="InterPro" id="IPR013087">
    <property type="entry name" value="Znf_C2H2_type"/>
</dbReference>
<keyword evidence="13" id="KW-1185">Reference proteome</keyword>
<dbReference type="AlphaFoldDB" id="A0A9D5A5P9"/>
<evidence type="ECO:0000256" key="5">
    <source>
        <dbReference type="ARBA" id="ARBA00022833"/>
    </source>
</evidence>
<gene>
    <name evidence="12" type="ORF">KIW84_061848</name>
</gene>
<evidence type="ECO:0000256" key="9">
    <source>
        <dbReference type="PROSITE-ProRule" id="PRU00042"/>
    </source>
</evidence>
<evidence type="ECO:0000256" key="6">
    <source>
        <dbReference type="ARBA" id="ARBA00023015"/>
    </source>
</evidence>
<name>A0A9D5A5P9_PEA</name>
<protein>
    <recommendedName>
        <fullName evidence="11">C2H2-type domain-containing protein</fullName>
    </recommendedName>
</protein>
<keyword evidence="8" id="KW-0539">Nucleus</keyword>
<dbReference type="Pfam" id="PF13912">
    <property type="entry name" value="zf-C2H2_6"/>
    <property type="match status" value="1"/>
</dbReference>
<evidence type="ECO:0000256" key="10">
    <source>
        <dbReference type="SAM" id="MobiDB-lite"/>
    </source>
</evidence>
<dbReference type="Proteomes" id="UP001058974">
    <property type="component" value="Chromosome 6"/>
</dbReference>
<dbReference type="PANTHER" id="PTHR26374:SF453">
    <property type="entry name" value="CYS2-HIS2 ZINC FINGER TRANSCRIPTION FACTOR"/>
    <property type="match status" value="1"/>
</dbReference>
<evidence type="ECO:0000313" key="13">
    <source>
        <dbReference type="Proteomes" id="UP001058974"/>
    </source>
</evidence>
<keyword evidence="5" id="KW-0862">Zinc</keyword>
<comment type="caution">
    <text evidence="12">The sequence shown here is derived from an EMBL/GenBank/DDBJ whole genome shotgun (WGS) entry which is preliminary data.</text>
</comment>
<organism evidence="12 13">
    <name type="scientific">Pisum sativum</name>
    <name type="common">Garden pea</name>
    <name type="synonym">Lathyrus oleraceus</name>
    <dbReference type="NCBI Taxonomy" id="3888"/>
    <lineage>
        <taxon>Eukaryota</taxon>
        <taxon>Viridiplantae</taxon>
        <taxon>Streptophyta</taxon>
        <taxon>Embryophyta</taxon>
        <taxon>Tracheophyta</taxon>
        <taxon>Spermatophyta</taxon>
        <taxon>Magnoliopsida</taxon>
        <taxon>eudicotyledons</taxon>
        <taxon>Gunneridae</taxon>
        <taxon>Pentapetalae</taxon>
        <taxon>rosids</taxon>
        <taxon>fabids</taxon>
        <taxon>Fabales</taxon>
        <taxon>Fabaceae</taxon>
        <taxon>Papilionoideae</taxon>
        <taxon>50 kb inversion clade</taxon>
        <taxon>NPAAA clade</taxon>
        <taxon>Hologalegina</taxon>
        <taxon>IRL clade</taxon>
        <taxon>Fabeae</taxon>
        <taxon>Lathyrus</taxon>
    </lineage>
</organism>
<dbReference type="GO" id="GO:0010200">
    <property type="term" value="P:response to chitin"/>
    <property type="evidence" value="ECO:0007669"/>
    <property type="project" value="TreeGrafter"/>
</dbReference>
<dbReference type="PROSITE" id="PS00028">
    <property type="entry name" value="ZINC_FINGER_C2H2_1"/>
    <property type="match status" value="1"/>
</dbReference>
<dbReference type="PROSITE" id="PS50157">
    <property type="entry name" value="ZINC_FINGER_C2H2_2"/>
    <property type="match status" value="1"/>
</dbReference>